<protein>
    <submittedName>
        <fullName evidence="2 3">Uncharacterized protein</fullName>
    </submittedName>
</protein>
<name>J3PA49_GAET3</name>
<evidence type="ECO:0000313" key="3">
    <source>
        <dbReference type="EnsemblFungi" id="EJT71114"/>
    </source>
</evidence>
<dbReference type="EnsemblFungi" id="EJT71114">
    <property type="protein sequence ID" value="EJT71114"/>
    <property type="gene ID" value="GGTG_10374"/>
</dbReference>
<accession>J3PA49</accession>
<feature type="transmembrane region" description="Helical" evidence="1">
    <location>
        <begin position="443"/>
        <end position="466"/>
    </location>
</feature>
<reference evidence="3" key="4">
    <citation type="journal article" date="2015" name="G3 (Bethesda)">
        <title>Genome sequences of three phytopathogenic species of the Magnaporthaceae family of fungi.</title>
        <authorList>
            <person name="Okagaki L.H."/>
            <person name="Nunes C.C."/>
            <person name="Sailsbery J."/>
            <person name="Clay B."/>
            <person name="Brown D."/>
            <person name="John T."/>
            <person name="Oh Y."/>
            <person name="Young N."/>
            <person name="Fitzgerald M."/>
            <person name="Haas B.J."/>
            <person name="Zeng Q."/>
            <person name="Young S."/>
            <person name="Adiconis X."/>
            <person name="Fan L."/>
            <person name="Levin J.Z."/>
            <person name="Mitchell T.K."/>
            <person name="Okubara P.A."/>
            <person name="Farman M.L."/>
            <person name="Kohn L.M."/>
            <person name="Birren B."/>
            <person name="Ma L.-J."/>
            <person name="Dean R.A."/>
        </authorList>
    </citation>
    <scope>NUCLEOTIDE SEQUENCE</scope>
    <source>
        <strain evidence="3">R3-111a-1</strain>
    </source>
</reference>
<reference evidence="4" key="1">
    <citation type="submission" date="2010-07" db="EMBL/GenBank/DDBJ databases">
        <title>The genome sequence of Gaeumannomyces graminis var. tritici strain R3-111a-1.</title>
        <authorList>
            <consortium name="The Broad Institute Genome Sequencing Platform"/>
            <person name="Ma L.-J."/>
            <person name="Dead R."/>
            <person name="Young S."/>
            <person name="Zeng Q."/>
            <person name="Koehrsen M."/>
            <person name="Alvarado L."/>
            <person name="Berlin A."/>
            <person name="Chapman S.B."/>
            <person name="Chen Z."/>
            <person name="Freedman E."/>
            <person name="Gellesch M."/>
            <person name="Goldberg J."/>
            <person name="Griggs A."/>
            <person name="Gujja S."/>
            <person name="Heilman E.R."/>
            <person name="Heiman D."/>
            <person name="Hepburn T."/>
            <person name="Howarth C."/>
            <person name="Jen D."/>
            <person name="Larson L."/>
            <person name="Mehta T."/>
            <person name="Neiman D."/>
            <person name="Pearson M."/>
            <person name="Roberts A."/>
            <person name="Saif S."/>
            <person name="Shea T."/>
            <person name="Shenoy N."/>
            <person name="Sisk P."/>
            <person name="Stolte C."/>
            <person name="Sykes S."/>
            <person name="Walk T."/>
            <person name="White J."/>
            <person name="Yandava C."/>
            <person name="Haas B."/>
            <person name="Nusbaum C."/>
            <person name="Birren B."/>
        </authorList>
    </citation>
    <scope>NUCLEOTIDE SEQUENCE [LARGE SCALE GENOMIC DNA]</scope>
    <source>
        <strain evidence="4">R3-111a-1</strain>
    </source>
</reference>
<reference evidence="2" key="2">
    <citation type="submission" date="2010-07" db="EMBL/GenBank/DDBJ databases">
        <authorList>
            <consortium name="The Broad Institute Genome Sequencing Platform"/>
            <consortium name="Broad Institute Genome Sequencing Center for Infectious Disease"/>
            <person name="Ma L.-J."/>
            <person name="Dead R."/>
            <person name="Young S."/>
            <person name="Zeng Q."/>
            <person name="Koehrsen M."/>
            <person name="Alvarado L."/>
            <person name="Berlin A."/>
            <person name="Chapman S.B."/>
            <person name="Chen Z."/>
            <person name="Freedman E."/>
            <person name="Gellesch M."/>
            <person name="Goldberg J."/>
            <person name="Griggs A."/>
            <person name="Gujja S."/>
            <person name="Heilman E.R."/>
            <person name="Heiman D."/>
            <person name="Hepburn T."/>
            <person name="Howarth C."/>
            <person name="Jen D."/>
            <person name="Larson L."/>
            <person name="Mehta T."/>
            <person name="Neiman D."/>
            <person name="Pearson M."/>
            <person name="Roberts A."/>
            <person name="Saif S."/>
            <person name="Shea T."/>
            <person name="Shenoy N."/>
            <person name="Sisk P."/>
            <person name="Stolte C."/>
            <person name="Sykes S."/>
            <person name="Walk T."/>
            <person name="White J."/>
            <person name="Yandava C."/>
            <person name="Haas B."/>
            <person name="Nusbaum C."/>
            <person name="Birren B."/>
        </authorList>
    </citation>
    <scope>NUCLEOTIDE SEQUENCE</scope>
    <source>
        <strain evidence="2">R3-111a-1</strain>
    </source>
</reference>
<gene>
    <name evidence="3" type="primary">20350832</name>
    <name evidence="2" type="ORF">GGTG_10374</name>
</gene>
<dbReference type="AlphaFoldDB" id="J3PA49"/>
<dbReference type="HOGENOM" id="CLU_577528_0_0_1"/>
<keyword evidence="1" id="KW-0812">Transmembrane</keyword>
<keyword evidence="1" id="KW-0472">Membrane</keyword>
<reference evidence="3" key="5">
    <citation type="submission" date="2018-04" db="UniProtKB">
        <authorList>
            <consortium name="EnsemblFungi"/>
        </authorList>
    </citation>
    <scope>IDENTIFICATION</scope>
    <source>
        <strain evidence="3">R3-111a-1</strain>
    </source>
</reference>
<reference evidence="2" key="3">
    <citation type="submission" date="2010-09" db="EMBL/GenBank/DDBJ databases">
        <title>Annotation of Gaeumannomyces graminis var. tritici R3-111a-1.</title>
        <authorList>
            <consortium name="The Broad Institute Genome Sequencing Platform"/>
            <person name="Ma L.-J."/>
            <person name="Dead R."/>
            <person name="Young S.K."/>
            <person name="Zeng Q."/>
            <person name="Gargeya S."/>
            <person name="Fitzgerald M."/>
            <person name="Haas B."/>
            <person name="Abouelleil A."/>
            <person name="Alvarado L."/>
            <person name="Arachchi H.M."/>
            <person name="Berlin A."/>
            <person name="Brown A."/>
            <person name="Chapman S.B."/>
            <person name="Chen Z."/>
            <person name="Dunbar C."/>
            <person name="Freedman E."/>
            <person name="Gearin G."/>
            <person name="Gellesch M."/>
            <person name="Goldberg J."/>
            <person name="Griggs A."/>
            <person name="Gujja S."/>
            <person name="Heiman D."/>
            <person name="Howarth C."/>
            <person name="Larson L."/>
            <person name="Lui A."/>
            <person name="MacDonald P.J.P."/>
            <person name="Mehta T."/>
            <person name="Montmayeur A."/>
            <person name="Murphy C."/>
            <person name="Neiman D."/>
            <person name="Pearson M."/>
            <person name="Priest M."/>
            <person name="Roberts A."/>
            <person name="Saif S."/>
            <person name="Shea T."/>
            <person name="Shenoy N."/>
            <person name="Sisk P."/>
            <person name="Stolte C."/>
            <person name="Sykes S."/>
            <person name="Yandava C."/>
            <person name="Wortman J."/>
            <person name="Nusbaum C."/>
            <person name="Birren B."/>
        </authorList>
    </citation>
    <scope>NUCLEOTIDE SEQUENCE</scope>
    <source>
        <strain evidence="2">R3-111a-1</strain>
    </source>
</reference>
<dbReference type="STRING" id="644352.J3PA49"/>
<evidence type="ECO:0000313" key="4">
    <source>
        <dbReference type="Proteomes" id="UP000006039"/>
    </source>
</evidence>
<dbReference type="eggNOG" id="KOG0987">
    <property type="taxonomic scope" value="Eukaryota"/>
</dbReference>
<dbReference type="VEuPathDB" id="FungiDB:GGTG_10374"/>
<proteinExistence type="predicted"/>
<dbReference type="Proteomes" id="UP000006039">
    <property type="component" value="Unassembled WGS sequence"/>
</dbReference>
<evidence type="ECO:0000256" key="1">
    <source>
        <dbReference type="SAM" id="Phobius"/>
    </source>
</evidence>
<dbReference type="OrthoDB" id="432234at2759"/>
<sequence>MPYGAACPKQHFSLSLRHFPFIPRRGSRPICTSTFWPKLYLAITIKNEAIMPLSKGLPVKTFKLTPKSPLTTSIAGLNSFSKSRNSPYIHGLFWVTSAPNVTLIKAKGSKKHFTKFWGMHVTAENIKPGRTLPFNENNPLNYLTYDGARPNNKRINQYIRGVTLAWTANTNANLCISFKGMLNYIAKYVFKAEIQTLPFKKIIKGVIPKISHTWLLMFFVAKIINKLVAERNWLVIKVYYYQFGLSLIQCNYVFQLVNCRFFVFNQNAAIISANYNKVIAIRKLYQKYKRIDSDNNPERKDYCKHTNIAGPIALLTTRIIIFASTKIKLKTLTINSKITPKPPITRRILYAPIGLISLPNSFSKVLRLKILKYSATEILTWQRIGCFTLAAMQIFFLSVGLIGKNSGKYWPSILTGTFLPAVVNVSINCSFKLMDVEARAKLLFLILFALVSALLILLVASTEILLSVQHRLA</sequence>
<evidence type="ECO:0000313" key="2">
    <source>
        <dbReference type="EMBL" id="EJT71114.1"/>
    </source>
</evidence>
<dbReference type="EMBL" id="GL385400">
    <property type="protein sequence ID" value="EJT71114.1"/>
    <property type="molecule type" value="Genomic_DNA"/>
</dbReference>
<organism evidence="2">
    <name type="scientific">Gaeumannomyces tritici (strain R3-111a-1)</name>
    <name type="common">Wheat and barley take-all root rot fungus</name>
    <name type="synonym">Gaeumannomyces graminis var. tritici</name>
    <dbReference type="NCBI Taxonomy" id="644352"/>
    <lineage>
        <taxon>Eukaryota</taxon>
        <taxon>Fungi</taxon>
        <taxon>Dikarya</taxon>
        <taxon>Ascomycota</taxon>
        <taxon>Pezizomycotina</taxon>
        <taxon>Sordariomycetes</taxon>
        <taxon>Sordariomycetidae</taxon>
        <taxon>Magnaporthales</taxon>
        <taxon>Magnaporthaceae</taxon>
        <taxon>Gaeumannomyces</taxon>
    </lineage>
</organism>
<dbReference type="RefSeq" id="XP_009226511.1">
    <property type="nucleotide sequence ID" value="XM_009228247.1"/>
</dbReference>
<keyword evidence="1" id="KW-1133">Transmembrane helix</keyword>
<dbReference type="GeneID" id="20350832"/>
<feature type="transmembrane region" description="Helical" evidence="1">
    <location>
        <begin position="409"/>
        <end position="431"/>
    </location>
</feature>
<feature type="transmembrane region" description="Helical" evidence="1">
    <location>
        <begin position="384"/>
        <end position="403"/>
    </location>
</feature>
<keyword evidence="4" id="KW-1185">Reference proteome</keyword>